<dbReference type="PANTHER" id="PTHR32251:SF15">
    <property type="entry name" value="3-OXO-5-ALPHA-STEROID 4-DEHYDROGENASE (DUF1295)"/>
    <property type="match status" value="1"/>
</dbReference>
<dbReference type="InterPro" id="IPR010721">
    <property type="entry name" value="UstE-like"/>
</dbReference>
<evidence type="ECO:0008006" key="5">
    <source>
        <dbReference type="Google" id="ProtNLM"/>
    </source>
</evidence>
<gene>
    <name evidence="3" type="ORF">AC579_7765</name>
</gene>
<dbReference type="EMBL" id="LFZO01000069">
    <property type="protein sequence ID" value="KXT14981.1"/>
    <property type="molecule type" value="Genomic_DNA"/>
</dbReference>
<keyword evidence="2" id="KW-0472">Membrane</keyword>
<keyword evidence="4" id="KW-1185">Reference proteome</keyword>
<feature type="transmembrane region" description="Helical" evidence="2">
    <location>
        <begin position="239"/>
        <end position="262"/>
    </location>
</feature>
<proteinExistence type="predicted"/>
<dbReference type="GO" id="GO:0016020">
    <property type="term" value="C:membrane"/>
    <property type="evidence" value="ECO:0007669"/>
    <property type="project" value="TreeGrafter"/>
</dbReference>
<feature type="transmembrane region" description="Helical" evidence="2">
    <location>
        <begin position="159"/>
        <end position="175"/>
    </location>
</feature>
<protein>
    <recommendedName>
        <fullName evidence="5">Steroid 5-alpha reductase C-terminal domain-containing protein</fullName>
    </recommendedName>
</protein>
<keyword evidence="2" id="KW-1133">Transmembrane helix</keyword>
<feature type="transmembrane region" description="Helical" evidence="2">
    <location>
        <begin position="56"/>
        <end position="73"/>
    </location>
</feature>
<feature type="transmembrane region" description="Helical" evidence="2">
    <location>
        <begin position="23"/>
        <end position="44"/>
    </location>
</feature>
<reference evidence="3 4" key="1">
    <citation type="submission" date="2015-07" db="EMBL/GenBank/DDBJ databases">
        <title>Comparative genomics of the Sigatoka disease complex on banana suggests a link between parallel evolutionary changes in Pseudocercospora fijiensis and Pseudocercospora eumusae and increased virulence on the banana host.</title>
        <authorList>
            <person name="Chang T.-C."/>
            <person name="Salvucci A."/>
            <person name="Crous P.W."/>
            <person name="Stergiopoulos I."/>
        </authorList>
    </citation>
    <scope>NUCLEOTIDE SEQUENCE [LARGE SCALE GENOMIC DNA]</scope>
    <source>
        <strain evidence="3 4">CBS 116634</strain>
    </source>
</reference>
<dbReference type="Gene3D" id="1.20.120.1630">
    <property type="match status" value="1"/>
</dbReference>
<dbReference type="Proteomes" id="UP000073492">
    <property type="component" value="Unassembled WGS sequence"/>
</dbReference>
<organism evidence="3 4">
    <name type="scientific">Pseudocercospora musae</name>
    <dbReference type="NCBI Taxonomy" id="113226"/>
    <lineage>
        <taxon>Eukaryota</taxon>
        <taxon>Fungi</taxon>
        <taxon>Dikarya</taxon>
        <taxon>Ascomycota</taxon>
        <taxon>Pezizomycotina</taxon>
        <taxon>Dothideomycetes</taxon>
        <taxon>Dothideomycetidae</taxon>
        <taxon>Mycosphaerellales</taxon>
        <taxon>Mycosphaerellaceae</taxon>
        <taxon>Pseudocercospora</taxon>
    </lineage>
</organism>
<dbReference type="AlphaFoldDB" id="A0A139IJR7"/>
<comment type="caution">
    <text evidence="3">The sequence shown here is derived from an EMBL/GenBank/DDBJ whole genome shotgun (WGS) entry which is preliminary data.</text>
</comment>
<feature type="transmembrane region" description="Helical" evidence="2">
    <location>
        <begin position="207"/>
        <end position="227"/>
    </location>
</feature>
<keyword evidence="2" id="KW-0812">Transmembrane</keyword>
<dbReference type="Pfam" id="PF06966">
    <property type="entry name" value="DUF1295"/>
    <property type="match status" value="1"/>
</dbReference>
<evidence type="ECO:0000256" key="2">
    <source>
        <dbReference type="SAM" id="Phobius"/>
    </source>
</evidence>
<evidence type="ECO:0000313" key="4">
    <source>
        <dbReference type="Proteomes" id="UP000073492"/>
    </source>
</evidence>
<dbReference type="OrthoDB" id="67965at2759"/>
<name>A0A139IJR7_9PEZI</name>
<accession>A0A139IJR7</accession>
<dbReference type="PANTHER" id="PTHR32251">
    <property type="entry name" value="3-OXO-5-ALPHA-STEROID 4-DEHYDROGENASE"/>
    <property type="match status" value="1"/>
</dbReference>
<feature type="transmembrane region" description="Helical" evidence="2">
    <location>
        <begin position="119"/>
        <end position="139"/>
    </location>
</feature>
<evidence type="ECO:0000313" key="3">
    <source>
        <dbReference type="EMBL" id="KXT14981.1"/>
    </source>
</evidence>
<feature type="transmembrane region" description="Helical" evidence="2">
    <location>
        <begin position="79"/>
        <end position="98"/>
    </location>
</feature>
<feature type="region of interest" description="Disordered" evidence="1">
    <location>
        <begin position="327"/>
        <end position="355"/>
    </location>
</feature>
<evidence type="ECO:0000256" key="1">
    <source>
        <dbReference type="SAM" id="MobiDB-lite"/>
    </source>
</evidence>
<sequence length="355" mass="40091">MHEIPASLTAMPLYPPVYVLDNYYLAITLLVTVAYQLIGFSIAFTLRFDKLTDFMGGTNFVWLAIFTLAMSGTTNARQIITSIMIMLWGARLSAFLLFRILKTGSDDRFDDKRDKFFPFLGFWVFQMFWVWTVSMPVTILNSPNVLQYPQPSFGKATDIIAIIFFVIAFSMEAIADIQKYRFKQGPGKEPGAVCDVGFFKWSRHPNYFGEIIVQVSIYIIAVTPASYGTVPSGSGAYAALYASCVGFIFLTTLLMFVSGLTLQERPGAKKRYEKGNGWHAYEKYLQETSILIPMPPAVWKRLPTIVKRTVGLEFPIYVFDPAKHADQDAVKQNQAEQGRSESEANDNRQSSEPLR</sequence>